<feature type="domain" description="Penicillin-binding protein transpeptidase" evidence="25">
    <location>
        <begin position="410"/>
        <end position="650"/>
    </location>
</feature>
<dbReference type="GO" id="GO:0005886">
    <property type="term" value="C:plasma membrane"/>
    <property type="evidence" value="ECO:0007669"/>
    <property type="project" value="UniProtKB-SubCell"/>
</dbReference>
<dbReference type="Pfam" id="PF14814">
    <property type="entry name" value="UB2H"/>
    <property type="match status" value="1"/>
</dbReference>
<dbReference type="InterPro" id="IPR036950">
    <property type="entry name" value="PBP_transglycosylase"/>
</dbReference>
<dbReference type="InterPro" id="IPR001460">
    <property type="entry name" value="PCN-bd_Tpept"/>
</dbReference>
<dbReference type="PANTHER" id="PTHR32282:SF11">
    <property type="entry name" value="PENICILLIN-BINDING PROTEIN 1B"/>
    <property type="match status" value="1"/>
</dbReference>
<comment type="catalytic activity">
    <reaction evidence="20">
        <text>Preferential cleavage: (Ac)2-L-Lys-D-Ala-|-D-Ala. Also transpeptidation of peptidyl-alanyl moieties that are N-acyl substituents of D-alanine.</text>
        <dbReference type="EC" id="3.4.16.4"/>
    </reaction>
</comment>
<dbReference type="EMBL" id="GU474891">
    <property type="protein sequence ID" value="ADI18519.1"/>
    <property type="molecule type" value="Genomic_DNA"/>
</dbReference>
<dbReference type="InterPro" id="IPR012338">
    <property type="entry name" value="Beta-lactam/transpept-like"/>
</dbReference>
<evidence type="ECO:0000256" key="6">
    <source>
        <dbReference type="ARBA" id="ARBA00018637"/>
    </source>
</evidence>
<evidence type="ECO:0000256" key="21">
    <source>
        <dbReference type="ARBA" id="ARBA00049902"/>
    </source>
</evidence>
<keyword evidence="16" id="KW-0046">Antibiotic resistance</keyword>
<evidence type="ECO:0000256" key="9">
    <source>
        <dbReference type="ARBA" id="ARBA00022670"/>
    </source>
</evidence>
<feature type="active site" description="Acyl-ester intermediate; for transpeptidase activity" evidence="24">
    <location>
        <position position="448"/>
    </location>
</feature>
<evidence type="ECO:0000256" key="8">
    <source>
        <dbReference type="ARBA" id="ARBA00022645"/>
    </source>
</evidence>
<evidence type="ECO:0000256" key="14">
    <source>
        <dbReference type="ARBA" id="ARBA00022984"/>
    </source>
</evidence>
<dbReference type="InterPro" id="IPR023346">
    <property type="entry name" value="Lysozyme-like_dom_sf"/>
</dbReference>
<evidence type="ECO:0000256" key="3">
    <source>
        <dbReference type="ARBA" id="ARBA00004752"/>
    </source>
</evidence>
<dbReference type="GO" id="GO:0006508">
    <property type="term" value="P:proteolysis"/>
    <property type="evidence" value="ECO:0007669"/>
    <property type="project" value="UniProtKB-KW"/>
</dbReference>
<evidence type="ECO:0000256" key="2">
    <source>
        <dbReference type="ARBA" id="ARBA00004236"/>
    </source>
</evidence>
<dbReference type="GO" id="GO:0046677">
    <property type="term" value="P:response to antibiotic"/>
    <property type="evidence" value="ECO:0007669"/>
    <property type="project" value="UniProtKB-UniRule"/>
</dbReference>
<evidence type="ECO:0000256" key="7">
    <source>
        <dbReference type="ARBA" id="ARBA00022475"/>
    </source>
</evidence>
<dbReference type="NCBIfam" id="TIGR02071">
    <property type="entry name" value="PBP_1b"/>
    <property type="match status" value="1"/>
</dbReference>
<evidence type="ECO:0000256" key="4">
    <source>
        <dbReference type="ARBA" id="ARBA00007090"/>
    </source>
</evidence>
<evidence type="ECO:0000259" key="27">
    <source>
        <dbReference type="Pfam" id="PF14814"/>
    </source>
</evidence>
<keyword evidence="8 28" id="KW-0121">Carboxypeptidase</keyword>
<evidence type="ECO:0000256" key="17">
    <source>
        <dbReference type="ARBA" id="ARBA00023268"/>
    </source>
</evidence>
<dbReference type="GO" id="GO:0008955">
    <property type="term" value="F:peptidoglycan glycosyltransferase activity"/>
    <property type="evidence" value="ECO:0007669"/>
    <property type="project" value="UniProtKB-UniRule"/>
</dbReference>
<keyword evidence="15" id="KW-0472">Membrane</keyword>
<keyword evidence="12" id="KW-0378">Hydrolase</keyword>
<dbReference type="GO" id="GO:0009274">
    <property type="term" value="C:peptidoglycan-based cell wall"/>
    <property type="evidence" value="ECO:0007669"/>
    <property type="project" value="UniProtKB-UniRule"/>
</dbReference>
<keyword evidence="7" id="KW-1003">Cell membrane</keyword>
<sequence>MKGPIKLFVFFLFTSSLVLSIAYLSLLNSKVTNKLDGALWTLPAKLYSRSLDLAEGSNINIRNLRMELDLLSYEETGEVKNPGEFKFEDRTLKIFLRGFQDQNSDIYWVTIGDTEIKGIKRADGISLDLIRLEPMAIGGMYPAHMQDRLLLDRSHIPQELIQMILLVEDESFFEHKGVCYTCIIRAFIRNLRAQEIEQGGSTITQQLAKSLFFSSEKTYIRKIKEAIAAFFIEFHYSKEDILLAYINDVFITQSGNRAIHGFGLASQFFFGLSVDNLSIDQMALLVGMLQGPSLYHPQRNPKSAKKRRDLVLSILLNNSVLTTEEFNELKGKPIKIIRPTYKSKSKYPYFSDLVTLDLKKNFEDRDLRSKGLQIFTNLDPVVQKLLEQSMIEGKEQLLKKYGSKLDDLQGAAIVVDSFTGEIKAATGNINPTDFGFNRAINAVRPIGSLIKPFIYLTALKQYDKYTLSTLIDDTKLSVPISRVENWEPSNFDKKYHGLVPLHKALWDSYNIASARLGIELGYDSIQDTFSNLGIKKNLPHYPSVFLGSFEMTPIEVIQAYQTLASGGFFAPINSVREVKSLEGQMSMSFPYKIEQRFRPEPVYLLHFILKQTFVRGTARGYSKRKIEKWKVGGKTGTSDDQRDSWFIGYAGDYLALVWLGFDDNRKSPLTGRSGALQVWKKLMNQLDPQASDFRKPSRIEYEWVDINDGLLSSQECKNSFLAPFIKGTQPKVIPEERKKCRVSKILTPLKIIKKIKDVMGN</sequence>
<comment type="similarity">
    <text evidence="4 23">In the C-terminal section; belongs to the transpeptidase family.</text>
</comment>
<dbReference type="AlphaFoldDB" id="E0XVS8"/>
<dbReference type="PANTHER" id="PTHR32282">
    <property type="entry name" value="BINDING PROTEIN TRANSPEPTIDASE, PUTATIVE-RELATED"/>
    <property type="match status" value="1"/>
</dbReference>
<keyword evidence="14 23" id="KW-0573">Peptidoglycan synthesis</keyword>
<keyword evidence="9" id="KW-0645">Protease</keyword>
<evidence type="ECO:0000256" key="12">
    <source>
        <dbReference type="ARBA" id="ARBA00022801"/>
    </source>
</evidence>
<dbReference type="Gene3D" id="1.10.3810.10">
    <property type="entry name" value="Biosynthetic peptidoglycan transglycosylase-like"/>
    <property type="match status" value="1"/>
</dbReference>
<accession>E0XVS8</accession>
<organism evidence="28">
    <name type="scientific">uncultured gamma proteobacterium HF4000_19M20</name>
    <dbReference type="NCBI Taxonomy" id="710987"/>
    <lineage>
        <taxon>Bacteria</taxon>
        <taxon>Pseudomonadati</taxon>
        <taxon>Pseudomonadota</taxon>
        <taxon>Gammaproteobacteria</taxon>
        <taxon>environmental samples</taxon>
    </lineage>
</organism>
<feature type="domain" description="Bifunctional transglycosylase second" evidence="27">
    <location>
        <begin position="53"/>
        <end position="132"/>
    </location>
</feature>
<reference evidence="28" key="1">
    <citation type="journal article" date="2011" name="Environ. Microbiol.">
        <title>Time-series analyses of Monterey Bay coastal microbial picoplankton using a 'genome proxy' microarray.</title>
        <authorList>
            <person name="Rich V.I."/>
            <person name="Pham V.D."/>
            <person name="Eppley J."/>
            <person name="Shi Y."/>
            <person name="DeLong E.F."/>
        </authorList>
    </citation>
    <scope>NUCLEOTIDE SEQUENCE</scope>
</reference>
<evidence type="ECO:0000256" key="10">
    <source>
        <dbReference type="ARBA" id="ARBA00022676"/>
    </source>
</evidence>
<evidence type="ECO:0000256" key="5">
    <source>
        <dbReference type="ARBA" id="ARBA00007739"/>
    </source>
</evidence>
<dbReference type="CAZy" id="GT51">
    <property type="family name" value="Glycosyltransferase Family 51"/>
</dbReference>
<dbReference type="Pfam" id="PF00905">
    <property type="entry name" value="Transpeptidase"/>
    <property type="match status" value="1"/>
</dbReference>
<evidence type="ECO:0000259" key="25">
    <source>
        <dbReference type="Pfam" id="PF00905"/>
    </source>
</evidence>
<dbReference type="GO" id="GO:0008360">
    <property type="term" value="P:regulation of cell shape"/>
    <property type="evidence" value="ECO:0007669"/>
    <property type="project" value="UniProtKB-UniRule"/>
</dbReference>
<evidence type="ECO:0000256" key="24">
    <source>
        <dbReference type="PIRSR" id="PIRSR002799-1"/>
    </source>
</evidence>
<dbReference type="PIRSF" id="PIRSF002799">
    <property type="entry name" value="PBP_1b"/>
    <property type="match status" value="1"/>
</dbReference>
<dbReference type="SUPFAM" id="SSF56601">
    <property type="entry name" value="beta-lactamase/transpeptidase-like"/>
    <property type="match status" value="1"/>
</dbReference>
<dbReference type="Gene3D" id="3.30.2060.10">
    <property type="entry name" value="Penicillin-binding protein 1b domain"/>
    <property type="match status" value="1"/>
</dbReference>
<dbReference type="InterPro" id="IPR001264">
    <property type="entry name" value="Glyco_trans_51"/>
</dbReference>
<dbReference type="InterPro" id="IPR028166">
    <property type="entry name" value="UB2H"/>
</dbReference>
<comment type="catalytic activity">
    <reaction evidence="21">
        <text>[GlcNAc-(1-&gt;4)-Mur2Ac(oyl-L-Ala-gamma-D-Glu-L-Lys-D-Ala-D-Ala)](n)-di-trans,octa-cis-undecaprenyl diphosphate + beta-D-GlcNAc-(1-&gt;4)-Mur2Ac(oyl-L-Ala-gamma-D-Glu-L-Lys-D-Ala-D-Ala)-di-trans,octa-cis-undecaprenyl diphosphate = [GlcNAc-(1-&gt;4)-Mur2Ac(oyl-L-Ala-gamma-D-Glu-L-Lys-D-Ala-D-Ala)](n+1)-di-trans,octa-cis-undecaprenyl diphosphate + di-trans,octa-cis-undecaprenyl diphosphate + H(+)</text>
        <dbReference type="Rhea" id="RHEA:23708"/>
        <dbReference type="Rhea" id="RHEA-COMP:9602"/>
        <dbReference type="Rhea" id="RHEA-COMP:9603"/>
        <dbReference type="ChEBI" id="CHEBI:15378"/>
        <dbReference type="ChEBI" id="CHEBI:58405"/>
        <dbReference type="ChEBI" id="CHEBI:60033"/>
        <dbReference type="ChEBI" id="CHEBI:78435"/>
        <dbReference type="EC" id="2.4.99.28"/>
    </reaction>
</comment>
<dbReference type="InterPro" id="IPR050396">
    <property type="entry name" value="Glycosyltr_51/Transpeptidase"/>
</dbReference>
<evidence type="ECO:0000256" key="11">
    <source>
        <dbReference type="ARBA" id="ARBA00022679"/>
    </source>
</evidence>
<protein>
    <recommendedName>
        <fullName evidence="6 22">Penicillin-binding protein 1B</fullName>
        <shortName evidence="23">PBP-1b</shortName>
        <shortName evidence="23">PBP1b</shortName>
    </recommendedName>
    <alternativeName>
        <fullName evidence="19 23">Murein polymerase</fullName>
    </alternativeName>
</protein>
<keyword evidence="11 23" id="KW-0808">Transferase</keyword>
<feature type="domain" description="Glycosyl transferase family 51" evidence="26">
    <location>
        <begin position="145"/>
        <end position="313"/>
    </location>
</feature>
<keyword evidence="10 23" id="KW-0328">Glycosyltransferase</keyword>
<keyword evidence="13 23" id="KW-0133">Cell shape</keyword>
<dbReference type="GO" id="GO:0030288">
    <property type="term" value="C:outer membrane-bounded periplasmic space"/>
    <property type="evidence" value="ECO:0007669"/>
    <property type="project" value="TreeGrafter"/>
</dbReference>
<evidence type="ECO:0000256" key="13">
    <source>
        <dbReference type="ARBA" id="ARBA00022960"/>
    </source>
</evidence>
<evidence type="ECO:0000256" key="1">
    <source>
        <dbReference type="ARBA" id="ARBA00002624"/>
    </source>
</evidence>
<feature type="active site" description="Proton donor; for transglycosylase activity" evidence="24">
    <location>
        <position position="168"/>
    </location>
</feature>
<comment type="function">
    <text evidence="1 23">Cell wall formation. Synthesis of cross-linked peptidoglycan from the lipid intermediates. The enzyme has a penicillin-insensitive transglycosylase N-terminal domain (formation of linear glycan strands) and a penicillin-sensitive transpeptidase C-terminal domain (cross-linking of the peptide subunits).</text>
</comment>
<dbReference type="Pfam" id="PF00912">
    <property type="entry name" value="Transgly"/>
    <property type="match status" value="1"/>
</dbReference>
<dbReference type="SUPFAM" id="SSF53955">
    <property type="entry name" value="Lysozyme-like"/>
    <property type="match status" value="1"/>
</dbReference>
<evidence type="ECO:0000259" key="26">
    <source>
        <dbReference type="Pfam" id="PF00912"/>
    </source>
</evidence>
<proteinExistence type="inferred from homology"/>
<comment type="similarity">
    <text evidence="5 23">In the N-terminal section; belongs to the glycosyltransferase 51 family.</text>
</comment>
<evidence type="ECO:0000256" key="22">
    <source>
        <dbReference type="NCBIfam" id="TIGR02071"/>
    </source>
</evidence>
<dbReference type="InterPro" id="IPR011813">
    <property type="entry name" value="PBP_1b"/>
</dbReference>
<evidence type="ECO:0000256" key="23">
    <source>
        <dbReference type="PIRNR" id="PIRNR002799"/>
    </source>
</evidence>
<dbReference type="Gene3D" id="3.40.710.10">
    <property type="entry name" value="DD-peptidase/beta-lactamase superfamily"/>
    <property type="match status" value="1"/>
</dbReference>
<dbReference type="GO" id="GO:0008658">
    <property type="term" value="F:penicillin binding"/>
    <property type="evidence" value="ECO:0007669"/>
    <property type="project" value="UniProtKB-UniRule"/>
</dbReference>
<name>E0XVS8_9GAMM</name>
<evidence type="ECO:0000256" key="18">
    <source>
        <dbReference type="ARBA" id="ARBA00023316"/>
    </source>
</evidence>
<evidence type="ECO:0000256" key="19">
    <source>
        <dbReference type="ARBA" id="ARBA00032454"/>
    </source>
</evidence>
<evidence type="ECO:0000256" key="15">
    <source>
        <dbReference type="ARBA" id="ARBA00023136"/>
    </source>
</evidence>
<evidence type="ECO:0000256" key="16">
    <source>
        <dbReference type="ARBA" id="ARBA00023251"/>
    </source>
</evidence>
<evidence type="ECO:0000313" key="28">
    <source>
        <dbReference type="EMBL" id="ADI18519.1"/>
    </source>
</evidence>
<dbReference type="GO" id="GO:0009002">
    <property type="term" value="F:serine-type D-Ala-D-Ala carboxypeptidase activity"/>
    <property type="evidence" value="ECO:0007669"/>
    <property type="project" value="UniProtKB-EC"/>
</dbReference>
<keyword evidence="17" id="KW-0511">Multifunctional enzyme</keyword>
<evidence type="ECO:0000256" key="20">
    <source>
        <dbReference type="ARBA" id="ARBA00034000"/>
    </source>
</evidence>
<comment type="subcellular location">
    <subcellularLocation>
        <location evidence="2">Cell membrane</location>
    </subcellularLocation>
</comment>
<dbReference type="GO" id="GO:0009252">
    <property type="term" value="P:peptidoglycan biosynthetic process"/>
    <property type="evidence" value="ECO:0007669"/>
    <property type="project" value="UniProtKB-UniRule"/>
</dbReference>
<dbReference type="GO" id="GO:0071555">
    <property type="term" value="P:cell wall organization"/>
    <property type="evidence" value="ECO:0007669"/>
    <property type="project" value="UniProtKB-UniRule"/>
</dbReference>
<comment type="pathway">
    <text evidence="3 23">Cell wall biogenesis; peptidoglycan biosynthesis.</text>
</comment>
<dbReference type="UniPathway" id="UPA00219"/>
<keyword evidence="18 23" id="KW-0961">Cell wall biogenesis/degradation</keyword>